<sequence length="159" mass="16964">MFNAWAGTLSADLRVSPRGIQLYRVLAVAGLLALASVTALPWPRVTHALRERAERAAFQTADSALQAGLVRTCLGHGPDRPERTLRGHAMQPMVFLDTTSSPLCALDQPAPGDANALLAADREGALVDAADHETPLPLQRLLDRITDSGPATAPRAFRV</sequence>
<evidence type="ECO:0008006" key="4">
    <source>
        <dbReference type="Google" id="ProtNLM"/>
    </source>
</evidence>
<dbReference type="EMBL" id="JBHGCJ010000011">
    <property type="protein sequence ID" value="MFG6110463.1"/>
    <property type="molecule type" value="Genomic_DNA"/>
</dbReference>
<accession>A0ABW7CZS2</accession>
<keyword evidence="1" id="KW-0472">Membrane</keyword>
<name>A0ABW7CZS2_9GAMM</name>
<dbReference type="Proteomes" id="UP001605261">
    <property type="component" value="Unassembled WGS sequence"/>
</dbReference>
<gene>
    <name evidence="2" type="ORF">ACEU0G_000338</name>
</gene>
<organism evidence="2 3">
    <name type="scientific">Stenotrophomonas nematodicola</name>
    <dbReference type="NCBI Taxonomy" id="2656746"/>
    <lineage>
        <taxon>Bacteria</taxon>
        <taxon>Pseudomonadati</taxon>
        <taxon>Pseudomonadota</taxon>
        <taxon>Gammaproteobacteria</taxon>
        <taxon>Lysobacterales</taxon>
        <taxon>Lysobacteraceae</taxon>
        <taxon>Stenotrophomonas</taxon>
    </lineage>
</organism>
<keyword evidence="3" id="KW-1185">Reference proteome</keyword>
<comment type="caution">
    <text evidence="2">The sequence shown here is derived from an EMBL/GenBank/DDBJ whole genome shotgun (WGS) entry which is preliminary data.</text>
</comment>
<feature type="transmembrane region" description="Helical" evidence="1">
    <location>
        <begin position="20"/>
        <end position="42"/>
    </location>
</feature>
<dbReference type="RefSeq" id="WP_394164050.1">
    <property type="nucleotide sequence ID" value="NZ_JBHGCJ010000011.1"/>
</dbReference>
<evidence type="ECO:0000313" key="3">
    <source>
        <dbReference type="Proteomes" id="UP001605261"/>
    </source>
</evidence>
<keyword evidence="1" id="KW-1133">Transmembrane helix</keyword>
<reference evidence="2 3" key="1">
    <citation type="submission" date="2024-09" db="EMBL/GenBank/DDBJ databases">
        <authorList>
            <consortium name="All-Russian atlas of soil microorganisms"/>
            <consortium name="as a basis for the search for new antimicrobial producers and enzymes with unique properties"/>
            <person name="Sokolova E.A."/>
            <person name="Voronina E.N."/>
        </authorList>
    </citation>
    <scope>NUCLEOTIDE SEQUENCE [LARGE SCALE GENOMIC DNA]</scope>
    <source>
        <strain evidence="2 3">AF-22b-331.1</strain>
    </source>
</reference>
<keyword evidence="1" id="KW-0812">Transmembrane</keyword>
<evidence type="ECO:0000313" key="2">
    <source>
        <dbReference type="EMBL" id="MFG6110463.1"/>
    </source>
</evidence>
<proteinExistence type="predicted"/>
<protein>
    <recommendedName>
        <fullName evidence="4">Transmembrane protein</fullName>
    </recommendedName>
</protein>
<evidence type="ECO:0000256" key="1">
    <source>
        <dbReference type="SAM" id="Phobius"/>
    </source>
</evidence>